<dbReference type="Proteomes" id="UP000005408">
    <property type="component" value="Unassembled WGS sequence"/>
</dbReference>
<dbReference type="OMA" id="HVCDPAD"/>
<feature type="compositionally biased region" description="Basic residues" evidence="1">
    <location>
        <begin position="1"/>
        <end position="10"/>
    </location>
</feature>
<evidence type="ECO:0000313" key="2">
    <source>
        <dbReference type="EnsemblMetazoa" id="G17050.1:cds"/>
    </source>
</evidence>
<protein>
    <submittedName>
        <fullName evidence="2">Uncharacterized protein</fullName>
    </submittedName>
</protein>
<name>A0A8W8J3B6_MAGGI</name>
<sequence length="193" mass="20613">MTNPYKKKQTKNGPSLCNQRPVEQRSPLDDVYDRCPTVPYEYKAKSPLTRKLTKMKTVCALLVGLLCTELAIAQTPHVCPHEEMCSVDSQCGQGRSCVDYGDHKCCSDAANETATAHVCDPADVCTTDSECATGSTCVNYGDHNCCTVTSASSTKVHTCPHSMCKSNADCGGHGSKCKNYGDHGCCVGGHGAH</sequence>
<reference evidence="2" key="1">
    <citation type="submission" date="2022-08" db="UniProtKB">
        <authorList>
            <consortium name="EnsemblMetazoa"/>
        </authorList>
    </citation>
    <scope>IDENTIFICATION</scope>
    <source>
        <strain evidence="2">05x7-T-G4-1.051#20</strain>
    </source>
</reference>
<evidence type="ECO:0000313" key="3">
    <source>
        <dbReference type="Proteomes" id="UP000005408"/>
    </source>
</evidence>
<dbReference type="OrthoDB" id="6141451at2759"/>
<proteinExistence type="predicted"/>
<evidence type="ECO:0000256" key="1">
    <source>
        <dbReference type="SAM" id="MobiDB-lite"/>
    </source>
</evidence>
<feature type="region of interest" description="Disordered" evidence="1">
    <location>
        <begin position="1"/>
        <end position="21"/>
    </location>
</feature>
<organism evidence="2 3">
    <name type="scientific">Magallana gigas</name>
    <name type="common">Pacific oyster</name>
    <name type="synonym">Crassostrea gigas</name>
    <dbReference type="NCBI Taxonomy" id="29159"/>
    <lineage>
        <taxon>Eukaryota</taxon>
        <taxon>Metazoa</taxon>
        <taxon>Spiralia</taxon>
        <taxon>Lophotrochozoa</taxon>
        <taxon>Mollusca</taxon>
        <taxon>Bivalvia</taxon>
        <taxon>Autobranchia</taxon>
        <taxon>Pteriomorphia</taxon>
        <taxon>Ostreida</taxon>
        <taxon>Ostreoidea</taxon>
        <taxon>Ostreidae</taxon>
        <taxon>Magallana</taxon>
    </lineage>
</organism>
<dbReference type="AlphaFoldDB" id="A0A8W8J3B6"/>
<dbReference type="EnsemblMetazoa" id="G17050.1">
    <property type="protein sequence ID" value="G17050.1:cds"/>
    <property type="gene ID" value="G17050"/>
</dbReference>
<accession>A0A8W8J3B6</accession>
<keyword evidence="3" id="KW-1185">Reference proteome</keyword>